<dbReference type="EMBL" id="AP022601">
    <property type="protein sequence ID" value="BBY91334.1"/>
    <property type="molecule type" value="Genomic_DNA"/>
</dbReference>
<feature type="region of interest" description="Disordered" evidence="1">
    <location>
        <begin position="121"/>
        <end position="146"/>
    </location>
</feature>
<dbReference type="Proteomes" id="UP000465785">
    <property type="component" value="Chromosome"/>
</dbReference>
<evidence type="ECO:0000256" key="1">
    <source>
        <dbReference type="SAM" id="MobiDB-lite"/>
    </source>
</evidence>
<feature type="region of interest" description="Disordered" evidence="1">
    <location>
        <begin position="1"/>
        <end position="59"/>
    </location>
</feature>
<evidence type="ECO:0000313" key="3">
    <source>
        <dbReference type="Proteomes" id="UP000465785"/>
    </source>
</evidence>
<sequence length="168" mass="18766">MTENTTPEADAPGANATPEADAGVTNVPPEPEEERAPEDKEAAKYRRRLRDTEAERDRLTDRLTTLQRREVERLAADHLADGADLWRDGAQLEDVLDDDGDIDADKVTDLARTLLESHRHWRRNAPAAPPASTVTANGKITAEDPQVTWTDLLKQSTKEARPQRVNQR</sequence>
<dbReference type="KEGG" id="mgau:MGALJ_10030"/>
<evidence type="ECO:0008006" key="4">
    <source>
        <dbReference type="Google" id="ProtNLM"/>
    </source>
</evidence>
<reference evidence="2 3" key="1">
    <citation type="journal article" date="2019" name="Emerg. Microbes Infect.">
        <title>Comprehensive subspecies identification of 175 nontuberculous mycobacteria species based on 7547 genomic profiles.</title>
        <authorList>
            <person name="Matsumoto Y."/>
            <person name="Kinjo T."/>
            <person name="Motooka D."/>
            <person name="Nabeya D."/>
            <person name="Jung N."/>
            <person name="Uechi K."/>
            <person name="Horii T."/>
            <person name="Iida T."/>
            <person name="Fujita J."/>
            <person name="Nakamura S."/>
        </authorList>
    </citation>
    <scope>NUCLEOTIDE SEQUENCE [LARGE SCALE GENOMIC DNA]</scope>
    <source>
        <strain evidence="2 3">JCM 6399</strain>
    </source>
</reference>
<keyword evidence="3" id="KW-1185">Reference proteome</keyword>
<feature type="compositionally biased region" description="Basic and acidic residues" evidence="1">
    <location>
        <begin position="37"/>
        <end position="59"/>
    </location>
</feature>
<proteinExistence type="predicted"/>
<accession>A0A9W4BF95</accession>
<protein>
    <recommendedName>
        <fullName evidence="4">Scaffolding protein</fullName>
    </recommendedName>
</protein>
<gene>
    <name evidence="2" type="ORF">MGALJ_10030</name>
</gene>
<dbReference type="AlphaFoldDB" id="A0A9W4BF95"/>
<dbReference type="RefSeq" id="WP_163726890.1">
    <property type="nucleotide sequence ID" value="NZ_AP022601.1"/>
</dbReference>
<evidence type="ECO:0000313" key="2">
    <source>
        <dbReference type="EMBL" id="BBY91334.1"/>
    </source>
</evidence>
<organism evidence="2 3">
    <name type="scientific">Mycobacterium gallinarum</name>
    <dbReference type="NCBI Taxonomy" id="39689"/>
    <lineage>
        <taxon>Bacteria</taxon>
        <taxon>Bacillati</taxon>
        <taxon>Actinomycetota</taxon>
        <taxon>Actinomycetes</taxon>
        <taxon>Mycobacteriales</taxon>
        <taxon>Mycobacteriaceae</taxon>
        <taxon>Mycobacterium</taxon>
    </lineage>
</organism>
<name>A0A9W4BF95_9MYCO</name>